<feature type="non-terminal residue" evidence="1">
    <location>
        <position position="297"/>
    </location>
</feature>
<evidence type="ECO:0000313" key="2">
    <source>
        <dbReference type="Proteomes" id="UP000789920"/>
    </source>
</evidence>
<name>A0ACA9MJB5_9GLOM</name>
<organism evidence="1 2">
    <name type="scientific">Racocetra persica</name>
    <dbReference type="NCBI Taxonomy" id="160502"/>
    <lineage>
        <taxon>Eukaryota</taxon>
        <taxon>Fungi</taxon>
        <taxon>Fungi incertae sedis</taxon>
        <taxon>Mucoromycota</taxon>
        <taxon>Glomeromycotina</taxon>
        <taxon>Glomeromycetes</taxon>
        <taxon>Diversisporales</taxon>
        <taxon>Gigasporaceae</taxon>
        <taxon>Racocetra</taxon>
    </lineage>
</organism>
<sequence length="297" mass="33713">MEIESSELFLKENNLPNSHAALQEESTIALNTVESMESFTNEIIQGHWDIVLRTVSNLKIPQRKLIDLYEQIVLELIEMRELSAARTLLRQTDPMQFLRDHFSERYLHLEHLLSRTCEVTVVPPSRLLTLLGQALKWQQHQGLLPPDTAFDLFRGSAPTTKAEDDAVPTKCYATIKFPKKHHAESATFSPDGQYLVTGNMDGFIEIWNFLTGKLRKDLKYQVEDNPMLMEDPVLCLSFSRDSEMLVSGAQDGSIKVWKVQTGQCTRRFSPAHSQGVTSVCFNRDGSQVLSSSFDHTV</sequence>
<reference evidence="1" key="1">
    <citation type="submission" date="2021-06" db="EMBL/GenBank/DDBJ databases">
        <authorList>
            <person name="Kallberg Y."/>
            <person name="Tangrot J."/>
            <person name="Rosling A."/>
        </authorList>
    </citation>
    <scope>NUCLEOTIDE SEQUENCE</scope>
    <source>
        <strain evidence="1">MA461A</strain>
    </source>
</reference>
<keyword evidence="2" id="KW-1185">Reference proteome</keyword>
<dbReference type="Proteomes" id="UP000789920">
    <property type="component" value="Unassembled WGS sequence"/>
</dbReference>
<dbReference type="EMBL" id="CAJVQC010008233">
    <property type="protein sequence ID" value="CAG8589893.1"/>
    <property type="molecule type" value="Genomic_DNA"/>
</dbReference>
<comment type="caution">
    <text evidence="1">The sequence shown here is derived from an EMBL/GenBank/DDBJ whole genome shotgun (WGS) entry which is preliminary data.</text>
</comment>
<evidence type="ECO:0000313" key="1">
    <source>
        <dbReference type="EMBL" id="CAG8589893.1"/>
    </source>
</evidence>
<protein>
    <submittedName>
        <fullName evidence="1">25044_t:CDS:1</fullName>
    </submittedName>
</protein>
<accession>A0ACA9MJB5</accession>
<gene>
    <name evidence="1" type="ORF">RPERSI_LOCUS5493</name>
</gene>
<proteinExistence type="predicted"/>